<proteinExistence type="predicted"/>
<sequence length="347" mass="38182">MMDMNQTPVKATSAKAPETTPHCFPRASVRNSEGPHEAKTRSDQDDMPATLQTGLTPASDMPEVAFANAAQMPEPERGSPSEEGEIREYHVPLPNGPAPIPDAVTSMPTSNVSNETPASLLGLTPSPWASVELPQSKYEQDPTAESKTRKRPEGVARRSMADRDAMEYEPFHGVTIKQEYFADDVPTLPPNHVHPTPIQSLLTQSSKMCDVPIWPGGVDHPPQSVAPGSSEYNIWKLCIPHGEIRGNRALSSDDLETLNEIQEKVNIIFNGGPARVDILGSLPSWIRKALSDWDKKGLVELQKKILSLQNANLDPVNEVLRRQGLDHVQFSLSAWDTILLEQESGYY</sequence>
<dbReference type="OrthoDB" id="3686814at2759"/>
<evidence type="ECO:0000256" key="1">
    <source>
        <dbReference type="SAM" id="MobiDB-lite"/>
    </source>
</evidence>
<feature type="region of interest" description="Disordered" evidence="1">
    <location>
        <begin position="1"/>
        <end position="164"/>
    </location>
</feature>
<dbReference type="Proteomes" id="UP000265663">
    <property type="component" value="Unassembled WGS sequence"/>
</dbReference>
<dbReference type="AlphaFoldDB" id="A0A3M7MCA1"/>
<name>A0A3M7MCA1_9PLEO</name>
<feature type="compositionally biased region" description="Basic and acidic residues" evidence="1">
    <location>
        <begin position="138"/>
        <end position="164"/>
    </location>
</feature>
<accession>A0A3M7MCA1</accession>
<dbReference type="EMBL" id="KE747829">
    <property type="protein sequence ID" value="RMZ72135.1"/>
    <property type="molecule type" value="Genomic_DNA"/>
</dbReference>
<evidence type="ECO:0000313" key="2">
    <source>
        <dbReference type="EMBL" id="RMZ72135.1"/>
    </source>
</evidence>
<protein>
    <submittedName>
        <fullName evidence="2">Uncharacterized protein</fullName>
    </submittedName>
</protein>
<feature type="compositionally biased region" description="Polar residues" evidence="1">
    <location>
        <begin position="106"/>
        <end position="117"/>
    </location>
</feature>
<gene>
    <name evidence="2" type="ORF">GMOD_00007132</name>
</gene>
<feature type="compositionally biased region" description="Basic and acidic residues" evidence="1">
    <location>
        <begin position="33"/>
        <end position="44"/>
    </location>
</feature>
<reference evidence="2 3" key="1">
    <citation type="journal article" date="2014" name="PLoS ONE">
        <title>De novo Genome Assembly of the Fungal Plant Pathogen Pyrenophora semeniperda.</title>
        <authorList>
            <person name="Soliai M.M."/>
            <person name="Meyer S.E."/>
            <person name="Udall J.A."/>
            <person name="Elzinga D.E."/>
            <person name="Hermansen R.A."/>
            <person name="Bodily P.M."/>
            <person name="Hart A.A."/>
            <person name="Coleman C.E."/>
        </authorList>
    </citation>
    <scope>NUCLEOTIDE SEQUENCE [LARGE SCALE GENOMIC DNA]</scope>
    <source>
        <strain evidence="2 3">CCB06</strain>
        <tissue evidence="2">Mycelium</tissue>
    </source>
</reference>
<evidence type="ECO:0000313" key="3">
    <source>
        <dbReference type="Proteomes" id="UP000265663"/>
    </source>
</evidence>
<organism evidence="2 3">
    <name type="scientific">Pyrenophora seminiperda CCB06</name>
    <dbReference type="NCBI Taxonomy" id="1302712"/>
    <lineage>
        <taxon>Eukaryota</taxon>
        <taxon>Fungi</taxon>
        <taxon>Dikarya</taxon>
        <taxon>Ascomycota</taxon>
        <taxon>Pezizomycotina</taxon>
        <taxon>Dothideomycetes</taxon>
        <taxon>Pleosporomycetidae</taxon>
        <taxon>Pleosporales</taxon>
        <taxon>Pleosporineae</taxon>
        <taxon>Pleosporaceae</taxon>
        <taxon>Pyrenophora</taxon>
    </lineage>
</organism>
<feature type="compositionally biased region" description="Polar residues" evidence="1">
    <location>
        <begin position="1"/>
        <end position="10"/>
    </location>
</feature>
<feature type="compositionally biased region" description="Basic and acidic residues" evidence="1">
    <location>
        <begin position="74"/>
        <end position="90"/>
    </location>
</feature>
<keyword evidence="3" id="KW-1185">Reference proteome</keyword>